<sequence>MSKIIPKYLLNPIKYGCQISTSYVSLINPFLLNNYSFENYKRFSILKPNQKVYVKQSYMILTWFYYLSFVNKKNKNKKLSNLKFFIVPKIKRKFTITKAPIAHKTRSKEQILFTFFKFAAIFSVYNNAPLYDFPFYTSCDQTLLSILLTKKSIALSETNLLFLKRKKVLLTFIDKTFFSYKF</sequence>
<proteinExistence type="predicted"/>
<reference evidence="1" key="1">
    <citation type="journal article" date="2012" name="Genome Biol. Evol.">
        <title>The Oxytricha trifallax Mitochondrial Genome.</title>
        <authorList>
            <person name="Swart E.C."/>
            <person name="Nowacki M."/>
            <person name="Shum J."/>
            <person name="Stiles H."/>
            <person name="Higgins B.P."/>
            <person name="Doak T.G."/>
            <person name="Schotanus K."/>
            <person name="Magrini V.J."/>
            <person name="Minx P."/>
            <person name="Mardis E.R."/>
            <person name="Landweber L.F."/>
        </authorList>
    </citation>
    <scope>NUCLEOTIDE SEQUENCE</scope>
</reference>
<organism evidence="1">
    <name type="scientific">Oxytricha trifallax</name>
    <dbReference type="NCBI Taxonomy" id="1172189"/>
    <lineage>
        <taxon>Eukaryota</taxon>
        <taxon>Sar</taxon>
        <taxon>Alveolata</taxon>
        <taxon>Ciliophora</taxon>
        <taxon>Intramacronucleata</taxon>
        <taxon>Spirotrichea</taxon>
        <taxon>Stichotrichia</taxon>
        <taxon>Sporadotrichida</taxon>
        <taxon>Oxytrichidae</taxon>
        <taxon>Oxytrichinae</taxon>
        <taxon>Oxytricha</taxon>
    </lineage>
</organism>
<name>G9HRH3_9SPIT</name>
<geneLocation type="mitochondrion" evidence="1"/>
<keyword evidence="1" id="KW-0496">Mitochondrion</keyword>
<protein>
    <submittedName>
        <fullName evidence="1">Rps10</fullName>
    </submittedName>
</protein>
<dbReference type="EMBL" id="JN383843">
    <property type="protein sequence ID" value="AEV66685.1"/>
    <property type="molecule type" value="Genomic_DNA"/>
</dbReference>
<evidence type="ECO:0000313" key="1">
    <source>
        <dbReference type="EMBL" id="AEV66685.1"/>
    </source>
</evidence>
<dbReference type="AlphaFoldDB" id="G9HRH3"/>
<gene>
    <name evidence="1" type="primary">rps10</name>
</gene>
<accession>G9HRH3</accession>